<feature type="transmembrane region" description="Helical" evidence="8">
    <location>
        <begin position="99"/>
        <end position="125"/>
    </location>
</feature>
<dbReference type="CDD" id="cd06261">
    <property type="entry name" value="TM_PBP2"/>
    <property type="match status" value="1"/>
</dbReference>
<feature type="transmembrane region" description="Helical" evidence="8">
    <location>
        <begin position="68"/>
        <end position="87"/>
    </location>
</feature>
<dbReference type="Pfam" id="PF00528">
    <property type="entry name" value="BPD_transp_1"/>
    <property type="match status" value="1"/>
</dbReference>
<keyword evidence="4" id="KW-1003">Cell membrane</keyword>
<organism evidence="11 12">
    <name type="scientific">Burkholderia arboris</name>
    <dbReference type="NCBI Taxonomy" id="488730"/>
    <lineage>
        <taxon>Bacteria</taxon>
        <taxon>Pseudomonadati</taxon>
        <taxon>Pseudomonadota</taxon>
        <taxon>Betaproteobacteria</taxon>
        <taxon>Burkholderiales</taxon>
        <taxon>Burkholderiaceae</taxon>
        <taxon>Burkholderia</taxon>
        <taxon>Burkholderia cepacia complex</taxon>
    </lineage>
</organism>
<feature type="transmembrane region" description="Helical" evidence="8">
    <location>
        <begin position="137"/>
        <end position="160"/>
    </location>
</feature>
<dbReference type="Gene3D" id="1.10.3720.10">
    <property type="entry name" value="MetI-like"/>
    <property type="match status" value="1"/>
</dbReference>
<dbReference type="Proteomes" id="UP000494172">
    <property type="component" value="Unassembled WGS sequence"/>
</dbReference>
<evidence type="ECO:0000256" key="8">
    <source>
        <dbReference type="RuleBase" id="RU363032"/>
    </source>
</evidence>
<keyword evidence="5 8" id="KW-0812">Transmembrane</keyword>
<evidence type="ECO:0000313" key="11">
    <source>
        <dbReference type="EMBL" id="VWC03538.1"/>
    </source>
</evidence>
<dbReference type="AlphaFoldDB" id="A0A9Q9USR4"/>
<dbReference type="RefSeq" id="WP_174993608.1">
    <property type="nucleotide sequence ID" value="NZ_CABVPX010000022.1"/>
</dbReference>
<comment type="subcellular location">
    <subcellularLocation>
        <location evidence="1 8">Cell membrane</location>
        <topology evidence="1 8">Multi-pass membrane protein</topology>
    </subcellularLocation>
</comment>
<dbReference type="InterPro" id="IPR000515">
    <property type="entry name" value="MetI-like"/>
</dbReference>
<reference evidence="11 12" key="1">
    <citation type="submission" date="2019-09" db="EMBL/GenBank/DDBJ databases">
        <authorList>
            <person name="Depoorter E."/>
        </authorList>
    </citation>
    <scope>NUCLEOTIDE SEQUENCE [LARGE SCALE GENOMIC DNA]</scope>
    <source>
        <strain evidence="11">LMG 24066</strain>
    </source>
</reference>
<accession>A0A9Q9USR4</accession>
<comment type="similarity">
    <text evidence="2">Belongs to the binding-protein-dependent transport system permease family. CysTW subfamily.</text>
</comment>
<dbReference type="GO" id="GO:0005886">
    <property type="term" value="C:plasma membrane"/>
    <property type="evidence" value="ECO:0007669"/>
    <property type="project" value="UniProtKB-SubCell"/>
</dbReference>
<evidence type="ECO:0000256" key="3">
    <source>
        <dbReference type="ARBA" id="ARBA00022448"/>
    </source>
</evidence>
<proteinExistence type="inferred from homology"/>
<protein>
    <submittedName>
        <fullName evidence="11">Putrescine/spermidine ABC transporter permease</fullName>
    </submittedName>
</protein>
<dbReference type="SUPFAM" id="SSF161098">
    <property type="entry name" value="MetI-like"/>
    <property type="match status" value="1"/>
</dbReference>
<keyword evidence="3 8" id="KW-0813">Transport</keyword>
<evidence type="ECO:0000256" key="5">
    <source>
        <dbReference type="ARBA" id="ARBA00022692"/>
    </source>
</evidence>
<dbReference type="PANTHER" id="PTHR43848">
    <property type="entry name" value="PUTRESCINE TRANSPORT SYSTEM PERMEASE PROTEIN POTI"/>
    <property type="match status" value="1"/>
</dbReference>
<name>A0A9Q9USR4_9BURK</name>
<sequence length="314" mass="33930">MTRTNRILSACVLGAGFLFLYVPIASLVVYSFNASKLVTVWTGFSLKWYGALLHDDELLTAAWLSLKIALLTATASVAIGTWAGFVLARMGRFRGFTLYAAMINAPLVIPEVIQGISLLLLFVAMQQTFGWPAGRGWLTIWIGHVMLCLSFVAVIVQSRVKELDRSIEEAALDLGARPVKVFFVITLPLIAQALVSGWLLAFTVSIDDVILSAFLSGPGSTTLPLVVFSRVRMGLNPEMNALATVFITAVTIGVVVVNRAMQARERKQARDARAWHAVSTLEAMLDAPAPSPAMPPARPPAAQLRPAPAPHPVK</sequence>
<dbReference type="InterPro" id="IPR051789">
    <property type="entry name" value="Bact_Polyamine_Transport"/>
</dbReference>
<evidence type="ECO:0000256" key="4">
    <source>
        <dbReference type="ARBA" id="ARBA00022475"/>
    </source>
</evidence>
<keyword evidence="6 8" id="KW-1133">Transmembrane helix</keyword>
<keyword evidence="7 8" id="KW-0472">Membrane</keyword>
<feature type="region of interest" description="Disordered" evidence="9">
    <location>
        <begin position="287"/>
        <end position="314"/>
    </location>
</feature>
<dbReference type="GO" id="GO:0055085">
    <property type="term" value="P:transmembrane transport"/>
    <property type="evidence" value="ECO:0007669"/>
    <property type="project" value="InterPro"/>
</dbReference>
<feature type="compositionally biased region" description="Pro residues" evidence="9">
    <location>
        <begin position="289"/>
        <end position="299"/>
    </location>
</feature>
<evidence type="ECO:0000313" key="12">
    <source>
        <dbReference type="Proteomes" id="UP000494172"/>
    </source>
</evidence>
<evidence type="ECO:0000256" key="7">
    <source>
        <dbReference type="ARBA" id="ARBA00023136"/>
    </source>
</evidence>
<dbReference type="EMBL" id="CABVPX010000022">
    <property type="protein sequence ID" value="VWC03538.1"/>
    <property type="molecule type" value="Genomic_DNA"/>
</dbReference>
<evidence type="ECO:0000259" key="10">
    <source>
        <dbReference type="PROSITE" id="PS50928"/>
    </source>
</evidence>
<evidence type="ECO:0000256" key="9">
    <source>
        <dbReference type="SAM" id="MobiDB-lite"/>
    </source>
</evidence>
<feature type="transmembrane region" description="Helical" evidence="8">
    <location>
        <begin position="7"/>
        <end position="32"/>
    </location>
</feature>
<dbReference type="PANTHER" id="PTHR43848:SF2">
    <property type="entry name" value="PUTRESCINE TRANSPORT SYSTEM PERMEASE PROTEIN POTI"/>
    <property type="match status" value="1"/>
</dbReference>
<dbReference type="InterPro" id="IPR035906">
    <property type="entry name" value="MetI-like_sf"/>
</dbReference>
<evidence type="ECO:0000256" key="1">
    <source>
        <dbReference type="ARBA" id="ARBA00004651"/>
    </source>
</evidence>
<feature type="domain" description="ABC transmembrane type-1" evidence="10">
    <location>
        <begin position="62"/>
        <end position="258"/>
    </location>
</feature>
<evidence type="ECO:0000256" key="2">
    <source>
        <dbReference type="ARBA" id="ARBA00007069"/>
    </source>
</evidence>
<gene>
    <name evidence="11" type="ORF">BAR24066_04955</name>
</gene>
<feature type="transmembrane region" description="Helical" evidence="8">
    <location>
        <begin position="181"/>
        <end position="203"/>
    </location>
</feature>
<evidence type="ECO:0000256" key="6">
    <source>
        <dbReference type="ARBA" id="ARBA00022989"/>
    </source>
</evidence>
<dbReference type="PROSITE" id="PS50928">
    <property type="entry name" value="ABC_TM1"/>
    <property type="match status" value="1"/>
</dbReference>
<feature type="transmembrane region" description="Helical" evidence="8">
    <location>
        <begin position="240"/>
        <end position="261"/>
    </location>
</feature>
<comment type="caution">
    <text evidence="11">The sequence shown here is derived from an EMBL/GenBank/DDBJ whole genome shotgun (WGS) entry which is preliminary data.</text>
</comment>